<dbReference type="RefSeq" id="XP_009827214.1">
    <property type="nucleotide sequence ID" value="XM_009828912.1"/>
</dbReference>
<sequence length="289" mass="30890">MHAIMGSGDHQYNGVEKYQKITSPQTEATTVQALPPVLHAVHRETVTAESLVTDVTLAIAVVVIEGATEVGVGVETAVPVAEIRSPKVCSFVACRPISQQINCVTNFLVAMGTFAMSTFPRTTPPASHEDLHSLNSMTFARRGKLSSPWIVQSSMVPKSASCLRNNAEKHQNKCVNKSKKVAVVEVVVGVAAAVAVLIAAVVRRLDVAHRPVVVHVRPPRLKNDDTDAVVAIVAVPDVAKAARSAEIGPLINTTRHMSDGATKKPPVHTLVHILKTAMLLIPHEQVCAF</sequence>
<dbReference type="GeneID" id="20806400"/>
<organism evidence="2">
    <name type="scientific">Aphanomyces astaci</name>
    <name type="common">Crayfish plague agent</name>
    <dbReference type="NCBI Taxonomy" id="112090"/>
    <lineage>
        <taxon>Eukaryota</taxon>
        <taxon>Sar</taxon>
        <taxon>Stramenopiles</taxon>
        <taxon>Oomycota</taxon>
        <taxon>Saprolegniomycetes</taxon>
        <taxon>Saprolegniales</taxon>
        <taxon>Verrucalvaceae</taxon>
        <taxon>Aphanomyces</taxon>
    </lineage>
</organism>
<evidence type="ECO:0000256" key="1">
    <source>
        <dbReference type="SAM" id="Phobius"/>
    </source>
</evidence>
<reference evidence="2" key="1">
    <citation type="submission" date="2013-12" db="EMBL/GenBank/DDBJ databases">
        <title>The Genome Sequence of Aphanomyces astaci APO3.</title>
        <authorList>
            <consortium name="The Broad Institute Genomics Platform"/>
            <person name="Russ C."/>
            <person name="Tyler B."/>
            <person name="van West P."/>
            <person name="Dieguez-Uribeondo J."/>
            <person name="Young S.K."/>
            <person name="Zeng Q."/>
            <person name="Gargeya S."/>
            <person name="Fitzgerald M."/>
            <person name="Abouelleil A."/>
            <person name="Alvarado L."/>
            <person name="Chapman S.B."/>
            <person name="Gainer-Dewar J."/>
            <person name="Goldberg J."/>
            <person name="Griggs A."/>
            <person name="Gujja S."/>
            <person name="Hansen M."/>
            <person name="Howarth C."/>
            <person name="Imamovic A."/>
            <person name="Ireland A."/>
            <person name="Larimer J."/>
            <person name="McCowan C."/>
            <person name="Murphy C."/>
            <person name="Pearson M."/>
            <person name="Poon T.W."/>
            <person name="Priest M."/>
            <person name="Roberts A."/>
            <person name="Saif S."/>
            <person name="Shea T."/>
            <person name="Sykes S."/>
            <person name="Wortman J."/>
            <person name="Nusbaum C."/>
            <person name="Birren B."/>
        </authorList>
    </citation>
    <scope>NUCLEOTIDE SEQUENCE [LARGE SCALE GENOMIC DNA]</scope>
    <source>
        <strain evidence="2">APO3</strain>
    </source>
</reference>
<dbReference type="AlphaFoldDB" id="W4GXP2"/>
<feature type="transmembrane region" description="Helical" evidence="1">
    <location>
        <begin position="181"/>
        <end position="202"/>
    </location>
</feature>
<keyword evidence="1" id="KW-0812">Transmembrane</keyword>
<evidence type="ECO:0000313" key="2">
    <source>
        <dbReference type="EMBL" id="ETV83784.1"/>
    </source>
</evidence>
<gene>
    <name evidence="2" type="ORF">H257_04404</name>
</gene>
<accession>W4GXP2</accession>
<keyword evidence="1" id="KW-0472">Membrane</keyword>
<proteinExistence type="predicted"/>
<dbReference type="EMBL" id="KI913120">
    <property type="protein sequence ID" value="ETV83784.1"/>
    <property type="molecule type" value="Genomic_DNA"/>
</dbReference>
<name>W4GXP2_APHAT</name>
<dbReference type="VEuPathDB" id="FungiDB:H257_04404"/>
<keyword evidence="1" id="KW-1133">Transmembrane helix</keyword>
<protein>
    <submittedName>
        <fullName evidence="2">Uncharacterized protein</fullName>
    </submittedName>
</protein>